<accession>A0ABV2JJC0</accession>
<sequence>MKKIFSNRLFISNLVADLLSNFGDVLYYMALMTYVIALPKANFALAIVSLSETLPTFSRLFTYHWADKSPDKVRGIQLTLLFRIVLFILLGCIMRFEPALWIVLVAAIFNFLADIAGQYENGLYIPISLRVVSDEDRQEFMGFSQSIGMAAMILFQSSGAILITWMSFSQLAFFNALTFLIPFFIITANKSRIEKRFAENPLPTVEKKDENQHLLASMKSTLVTAISALKTIPDIRTSMVVILILNALLSSLSVLLTLMMSQVPNFILISPATTLATLTITMMVGNILGGILTMNLLKNMSIMKAIRASVCLTCLMLGAFALGNIYLMLGFLLPLGILAGAINPKFDTLIYNQLPEEQLTTIIGGISTYFQLGMVGMQFILSGLVLILSAKTLALVLLLLSLLTLGYTMKRRNLRK</sequence>
<organism evidence="7 8">
    <name type="scientific">Streptococcus gallinaceus</name>
    <dbReference type="NCBI Taxonomy" id="165758"/>
    <lineage>
        <taxon>Bacteria</taxon>
        <taxon>Bacillati</taxon>
        <taxon>Bacillota</taxon>
        <taxon>Bacilli</taxon>
        <taxon>Lactobacillales</taxon>
        <taxon>Streptococcaceae</taxon>
        <taxon>Streptococcus</taxon>
    </lineage>
</organism>
<evidence type="ECO:0000256" key="3">
    <source>
        <dbReference type="ARBA" id="ARBA00022692"/>
    </source>
</evidence>
<evidence type="ECO:0000256" key="5">
    <source>
        <dbReference type="ARBA" id="ARBA00023136"/>
    </source>
</evidence>
<evidence type="ECO:0000256" key="6">
    <source>
        <dbReference type="SAM" id="Phobius"/>
    </source>
</evidence>
<dbReference type="RefSeq" id="WP_354280186.1">
    <property type="nucleotide sequence ID" value="NZ_JBEPMK010000002.1"/>
</dbReference>
<comment type="subcellular location">
    <subcellularLocation>
        <location evidence="1">Cell membrane</location>
        <topology evidence="1">Multi-pass membrane protein</topology>
    </subcellularLocation>
</comment>
<feature type="transmembrane region" description="Helical" evidence="6">
    <location>
        <begin position="309"/>
        <end position="342"/>
    </location>
</feature>
<keyword evidence="8" id="KW-1185">Reference proteome</keyword>
<keyword evidence="5 6" id="KW-0472">Membrane</keyword>
<dbReference type="Pfam" id="PF07690">
    <property type="entry name" value="MFS_1"/>
    <property type="match status" value="1"/>
</dbReference>
<dbReference type="InterPro" id="IPR001958">
    <property type="entry name" value="Tet-R_TetA/multi-R_MdtG-like"/>
</dbReference>
<feature type="transmembrane region" description="Helical" evidence="6">
    <location>
        <begin position="102"/>
        <end position="119"/>
    </location>
</feature>
<name>A0ABV2JJC0_9STRE</name>
<feature type="transmembrane region" description="Helical" evidence="6">
    <location>
        <begin position="266"/>
        <end position="297"/>
    </location>
</feature>
<dbReference type="PANTHER" id="PTHR23513:SF6">
    <property type="entry name" value="MAJOR FACILITATOR SUPERFAMILY ASSOCIATED DOMAIN-CONTAINING PROTEIN"/>
    <property type="match status" value="1"/>
</dbReference>
<gene>
    <name evidence="7" type="ORF">ABID27_000627</name>
</gene>
<keyword evidence="3 6" id="KW-0812">Transmembrane</keyword>
<dbReference type="SUPFAM" id="SSF103473">
    <property type="entry name" value="MFS general substrate transporter"/>
    <property type="match status" value="1"/>
</dbReference>
<dbReference type="EMBL" id="JBEPMK010000002">
    <property type="protein sequence ID" value="MET3644005.1"/>
    <property type="molecule type" value="Genomic_DNA"/>
</dbReference>
<dbReference type="Gene3D" id="1.20.1250.20">
    <property type="entry name" value="MFS general substrate transporter like domains"/>
    <property type="match status" value="1"/>
</dbReference>
<keyword evidence="2" id="KW-1003">Cell membrane</keyword>
<feature type="transmembrane region" description="Helical" evidence="6">
    <location>
        <begin position="240"/>
        <end position="260"/>
    </location>
</feature>
<comment type="caution">
    <text evidence="7">The sequence shown here is derived from an EMBL/GenBank/DDBJ whole genome shotgun (WGS) entry which is preliminary data.</text>
</comment>
<proteinExistence type="predicted"/>
<dbReference type="Proteomes" id="UP001549055">
    <property type="component" value="Unassembled WGS sequence"/>
</dbReference>
<dbReference type="InterPro" id="IPR036259">
    <property type="entry name" value="MFS_trans_sf"/>
</dbReference>
<protein>
    <submittedName>
        <fullName evidence="7">Membrane protein</fullName>
    </submittedName>
</protein>
<keyword evidence="4 6" id="KW-1133">Transmembrane helix</keyword>
<evidence type="ECO:0000313" key="7">
    <source>
        <dbReference type="EMBL" id="MET3644005.1"/>
    </source>
</evidence>
<dbReference type="InterPro" id="IPR011701">
    <property type="entry name" value="MFS"/>
</dbReference>
<reference evidence="7 8" key="1">
    <citation type="submission" date="2024-06" db="EMBL/GenBank/DDBJ databases">
        <title>Genomic Encyclopedia of Type Strains, Phase IV (KMG-IV): sequencing the most valuable type-strain genomes for metagenomic binning, comparative biology and taxonomic classification.</title>
        <authorList>
            <person name="Goeker M."/>
        </authorList>
    </citation>
    <scope>NUCLEOTIDE SEQUENCE [LARGE SCALE GENOMIC DNA]</scope>
    <source>
        <strain evidence="7 8">DSM 15349</strain>
    </source>
</reference>
<evidence type="ECO:0000256" key="1">
    <source>
        <dbReference type="ARBA" id="ARBA00004651"/>
    </source>
</evidence>
<evidence type="ECO:0000256" key="2">
    <source>
        <dbReference type="ARBA" id="ARBA00022475"/>
    </source>
</evidence>
<feature type="transmembrane region" description="Helical" evidence="6">
    <location>
        <begin position="78"/>
        <end position="96"/>
    </location>
</feature>
<dbReference type="PRINTS" id="PR01035">
    <property type="entry name" value="TCRTETA"/>
</dbReference>
<dbReference type="PANTHER" id="PTHR23513">
    <property type="entry name" value="INTEGRAL MEMBRANE EFFLUX PROTEIN-RELATED"/>
    <property type="match status" value="1"/>
</dbReference>
<evidence type="ECO:0000256" key="4">
    <source>
        <dbReference type="ARBA" id="ARBA00022989"/>
    </source>
</evidence>
<feature type="transmembrane region" description="Helical" evidence="6">
    <location>
        <begin position="379"/>
        <end position="407"/>
    </location>
</feature>
<feature type="transmembrane region" description="Helical" evidence="6">
    <location>
        <begin position="12"/>
        <end position="37"/>
    </location>
</feature>
<evidence type="ECO:0000313" key="8">
    <source>
        <dbReference type="Proteomes" id="UP001549055"/>
    </source>
</evidence>
<feature type="transmembrane region" description="Helical" evidence="6">
    <location>
        <begin position="171"/>
        <end position="188"/>
    </location>
</feature>